<evidence type="ECO:0000313" key="5">
    <source>
        <dbReference type="EMBL" id="ADD08183.1"/>
    </source>
</evidence>
<dbReference type="PANTHER" id="PTHR43391">
    <property type="entry name" value="RETINOL DEHYDROGENASE-RELATED"/>
    <property type="match status" value="1"/>
</dbReference>
<dbReference type="GO" id="GO:0016491">
    <property type="term" value="F:oxidoreductase activity"/>
    <property type="evidence" value="ECO:0007669"/>
    <property type="project" value="UniProtKB-KW"/>
</dbReference>
<dbReference type="RefSeq" id="WP_012997117.1">
    <property type="nucleotide sequence ID" value="NC_013926.1"/>
</dbReference>
<evidence type="ECO:0000256" key="2">
    <source>
        <dbReference type="ARBA" id="ARBA00022857"/>
    </source>
</evidence>
<reference evidence="5" key="1">
    <citation type="submission" date="2010-02" db="EMBL/GenBank/DDBJ databases">
        <title>Complete sequence of Aciduliprofundum boonei T469.</title>
        <authorList>
            <consortium name="US DOE Joint Genome Institute"/>
            <person name="Lucas S."/>
            <person name="Copeland A."/>
            <person name="Lapidus A."/>
            <person name="Cheng J.-F."/>
            <person name="Bruce D."/>
            <person name="Goodwin L."/>
            <person name="Pitluck S."/>
            <person name="Saunders E."/>
            <person name="Detter J.C."/>
            <person name="Han C."/>
            <person name="Tapia R."/>
            <person name="Land M."/>
            <person name="Hauser L."/>
            <person name="Kyrpides N."/>
            <person name="Mikhailova N."/>
            <person name="Flores G."/>
            <person name="Reysenbach A.-L."/>
            <person name="Woyke T."/>
        </authorList>
    </citation>
    <scope>NUCLEOTIDE SEQUENCE</scope>
    <source>
        <strain evidence="5">T469</strain>
    </source>
</reference>
<dbReference type="Proteomes" id="UP000001400">
    <property type="component" value="Chromosome"/>
</dbReference>
<accession>D3TC98</accession>
<organism evidence="5 6">
    <name type="scientific">Aciduliprofundum boonei (strain DSM 19572 / T469)</name>
    <dbReference type="NCBI Taxonomy" id="439481"/>
    <lineage>
        <taxon>Archaea</taxon>
        <taxon>Methanobacteriati</taxon>
        <taxon>Thermoplasmatota</taxon>
        <taxon>DHVE2 group</taxon>
        <taxon>Candidatus Aciduliprofundum</taxon>
    </lineage>
</organism>
<comment type="similarity">
    <text evidence="1 4">Belongs to the short-chain dehydrogenases/reductases (SDR) family.</text>
</comment>
<keyword evidence="6" id="KW-1185">Reference proteome</keyword>
<dbReference type="HOGENOM" id="CLU_010194_2_1_2"/>
<evidence type="ECO:0000256" key="4">
    <source>
        <dbReference type="RuleBase" id="RU000363"/>
    </source>
</evidence>
<keyword evidence="2" id="KW-0521">NADP</keyword>
<dbReference type="AlphaFoldDB" id="D3TC98"/>
<dbReference type="EMBL" id="CP001941">
    <property type="protein sequence ID" value="ADD08183.1"/>
    <property type="molecule type" value="Genomic_DNA"/>
</dbReference>
<dbReference type="GeneID" id="8827314"/>
<keyword evidence="3" id="KW-0560">Oxidoreductase</keyword>
<dbReference type="KEGG" id="abi:Aboo_0372"/>
<name>D3TC98_ACIB4</name>
<dbReference type="PRINTS" id="PR00081">
    <property type="entry name" value="GDHRDH"/>
</dbReference>
<sequence>MKAIITGGDSGLGFHIAKELKNRRYEIIIIARNEDKLRRAAENLKANWYAIDLSKNYEDAGEIIKRKNPTILVNNAGFGLYGKFEEQNWDKLENMIKLNILALTYLTYIGLKVMNTGHILNVSSVAACRAQKKLSVYAATKSYVEQFTKSLNKERRKIKISYLLPGPTKTDFFKNANMPTRGFERFMLNPEKVAKYAVDKMLKGKERIVPGIIYKLYCL</sequence>
<evidence type="ECO:0000256" key="1">
    <source>
        <dbReference type="ARBA" id="ARBA00006484"/>
    </source>
</evidence>
<dbReference type="GO" id="GO:0005829">
    <property type="term" value="C:cytosol"/>
    <property type="evidence" value="ECO:0007669"/>
    <property type="project" value="TreeGrafter"/>
</dbReference>
<dbReference type="SUPFAM" id="SSF51735">
    <property type="entry name" value="NAD(P)-binding Rossmann-fold domains"/>
    <property type="match status" value="1"/>
</dbReference>
<protein>
    <submittedName>
        <fullName evidence="5">Short-chain dehydrogenase/reductase SDR</fullName>
    </submittedName>
</protein>
<gene>
    <name evidence="5" type="ordered locus">Aboo_0372</name>
</gene>
<dbReference type="CDD" id="cd05233">
    <property type="entry name" value="SDR_c"/>
    <property type="match status" value="1"/>
</dbReference>
<dbReference type="PANTHER" id="PTHR43391:SF14">
    <property type="entry name" value="DEHYDROGENASE_REDUCTASE SDR FAMILY PROTEIN 7-LIKE"/>
    <property type="match status" value="1"/>
</dbReference>
<evidence type="ECO:0000313" key="6">
    <source>
        <dbReference type="Proteomes" id="UP000001400"/>
    </source>
</evidence>
<dbReference type="Pfam" id="PF00106">
    <property type="entry name" value="adh_short"/>
    <property type="match status" value="1"/>
</dbReference>
<evidence type="ECO:0000256" key="3">
    <source>
        <dbReference type="ARBA" id="ARBA00023002"/>
    </source>
</evidence>
<dbReference type="InterPro" id="IPR002347">
    <property type="entry name" value="SDR_fam"/>
</dbReference>
<dbReference type="Gene3D" id="3.40.50.720">
    <property type="entry name" value="NAD(P)-binding Rossmann-like Domain"/>
    <property type="match status" value="1"/>
</dbReference>
<proteinExistence type="inferred from homology"/>
<dbReference type="InterPro" id="IPR036291">
    <property type="entry name" value="NAD(P)-bd_dom_sf"/>
</dbReference>
<dbReference type="PRINTS" id="PR00080">
    <property type="entry name" value="SDRFAMILY"/>
</dbReference>